<dbReference type="InterPro" id="IPR036259">
    <property type="entry name" value="MFS_trans_sf"/>
</dbReference>
<dbReference type="GO" id="GO:0016020">
    <property type="term" value="C:membrane"/>
    <property type="evidence" value="ECO:0007669"/>
    <property type="project" value="UniProtKB-SubCell"/>
</dbReference>
<feature type="transmembrane region" description="Helical" evidence="5">
    <location>
        <begin position="158"/>
        <end position="183"/>
    </location>
</feature>
<dbReference type="Proteomes" id="UP000030151">
    <property type="component" value="Unassembled WGS sequence"/>
</dbReference>
<feature type="transmembrane region" description="Helical" evidence="5">
    <location>
        <begin position="368"/>
        <end position="384"/>
    </location>
</feature>
<dbReference type="SUPFAM" id="SSF103473">
    <property type="entry name" value="MFS general substrate transporter"/>
    <property type="match status" value="1"/>
</dbReference>
<feature type="transmembrane region" description="Helical" evidence="5">
    <location>
        <begin position="335"/>
        <end position="356"/>
    </location>
</feature>
<evidence type="ECO:0000256" key="1">
    <source>
        <dbReference type="ARBA" id="ARBA00004141"/>
    </source>
</evidence>
<sequence length="494" mass="53635">MTSSNAVSQEQEPLLARGDIVRDGTGTVQSQAPSHHVPVLVFGYISMFFLTLYPSIFHTALTQTMEGNICQILHPNVTNPVADLRCKDAEVQAELSLVLGLESTFGLLPTLLFSIPYGMAADVYGRKPIVILSAIGGTLYNLTAMIVCRFPNIFPSRLLWAVPLTSVVGGGSAIALTILYAMANDVVSKSQRSMTFLLLTTSRLVAVLVSGPITYATLSRGQWLTFVVSLLVQFLGLLTSLLLPETLTLCNDEAISRQKTARSFVSVIRTRTKSLVTEALPPLKGVIWGNRKLCLLFSSMFFAHTSKTMAASMYAQYATKRYGISWGEADLIISLRSFVMLGLFLCILPLTNYLVLRAGIMPIRQDSWTARIGITLIIVSSWITGSAETLPVFIVAIVLSAFSLCLEPAMRSLIVYSARNAGTGMVFSVMELLQALGFIASGPIVASSFRLGLHWGGQWLGLPLLMASCMAMPGAVIICALRIEETEDEEEEVA</sequence>
<dbReference type="OrthoDB" id="194139at2759"/>
<evidence type="ECO:0000256" key="4">
    <source>
        <dbReference type="ARBA" id="ARBA00023136"/>
    </source>
</evidence>
<evidence type="ECO:0000256" key="2">
    <source>
        <dbReference type="ARBA" id="ARBA00022692"/>
    </source>
</evidence>
<evidence type="ECO:0000256" key="5">
    <source>
        <dbReference type="SAM" id="Phobius"/>
    </source>
</evidence>
<dbReference type="InterPro" id="IPR020846">
    <property type="entry name" value="MFS_dom"/>
</dbReference>
<name>A0A014PKX8_9HYPO</name>
<dbReference type="InterPro" id="IPR011701">
    <property type="entry name" value="MFS"/>
</dbReference>
<dbReference type="PROSITE" id="PS50850">
    <property type="entry name" value="MFS"/>
    <property type="match status" value="1"/>
</dbReference>
<keyword evidence="3 5" id="KW-1133">Transmembrane helix</keyword>
<dbReference type="EMBL" id="JELW01000047">
    <property type="protein sequence ID" value="EXU96648.1"/>
    <property type="molecule type" value="Genomic_DNA"/>
</dbReference>
<protein>
    <submittedName>
        <fullName evidence="7">MFS transporter</fullName>
    </submittedName>
</protein>
<keyword evidence="2 5" id="KW-0812">Transmembrane</keyword>
<feature type="transmembrane region" description="Helical" evidence="5">
    <location>
        <begin position="460"/>
        <end position="481"/>
    </location>
</feature>
<dbReference type="PANTHER" id="PTHR23507">
    <property type="entry name" value="ZGC:174356"/>
    <property type="match status" value="1"/>
</dbReference>
<reference evidence="7 8" key="1">
    <citation type="submission" date="2014-02" db="EMBL/GenBank/DDBJ databases">
        <title>The genome sequence of the entomopathogenic fungus Metarhizium robertsii ARSEF 2575.</title>
        <authorList>
            <person name="Giuliano Garisto Donzelli B."/>
            <person name="Roe B.A."/>
            <person name="Macmil S.L."/>
            <person name="Krasnoff S.B."/>
            <person name="Gibson D.M."/>
        </authorList>
    </citation>
    <scope>NUCLEOTIDE SEQUENCE [LARGE SCALE GENOMIC DNA]</scope>
    <source>
        <strain evidence="7 8">ARSEF 2575</strain>
    </source>
</reference>
<comment type="caution">
    <text evidence="7">The sequence shown here is derived from an EMBL/GenBank/DDBJ whole genome shotgun (WGS) entry which is preliminary data.</text>
</comment>
<feature type="transmembrane region" description="Helical" evidence="5">
    <location>
        <begin position="223"/>
        <end position="243"/>
    </location>
</feature>
<feature type="transmembrane region" description="Helical" evidence="5">
    <location>
        <begin position="421"/>
        <end position="440"/>
    </location>
</feature>
<feature type="transmembrane region" description="Helical" evidence="5">
    <location>
        <begin position="293"/>
        <end position="315"/>
    </location>
</feature>
<accession>A0A014PKX8</accession>
<evidence type="ECO:0000259" key="6">
    <source>
        <dbReference type="PROSITE" id="PS50850"/>
    </source>
</evidence>
<evidence type="ECO:0000313" key="7">
    <source>
        <dbReference type="EMBL" id="EXU96648.1"/>
    </source>
</evidence>
<keyword evidence="4 5" id="KW-0472">Membrane</keyword>
<dbReference type="PANTHER" id="PTHR23507:SF1">
    <property type="entry name" value="FI18259P1-RELATED"/>
    <property type="match status" value="1"/>
</dbReference>
<dbReference type="AlphaFoldDB" id="A0A014PKX8"/>
<feature type="transmembrane region" description="Helical" evidence="5">
    <location>
        <begin position="129"/>
        <end position="152"/>
    </location>
</feature>
<dbReference type="Gene3D" id="1.20.1250.20">
    <property type="entry name" value="MFS general substrate transporter like domains"/>
    <property type="match status" value="2"/>
</dbReference>
<feature type="transmembrane region" description="Helical" evidence="5">
    <location>
        <begin position="195"/>
        <end position="217"/>
    </location>
</feature>
<dbReference type="SMR" id="A0A014PKX8"/>
<dbReference type="HOGENOM" id="CLU_013756_2_1_1"/>
<comment type="subcellular location">
    <subcellularLocation>
        <location evidence="1">Membrane</location>
        <topology evidence="1">Multi-pass membrane protein</topology>
    </subcellularLocation>
</comment>
<feature type="domain" description="Major facilitator superfamily (MFS) profile" evidence="6">
    <location>
        <begin position="39"/>
        <end position="486"/>
    </location>
</feature>
<feature type="transmembrane region" description="Helical" evidence="5">
    <location>
        <begin position="390"/>
        <end position="409"/>
    </location>
</feature>
<dbReference type="Pfam" id="PF07690">
    <property type="entry name" value="MFS_1"/>
    <property type="match status" value="1"/>
</dbReference>
<gene>
    <name evidence="7" type="ORF">X797_010324</name>
</gene>
<proteinExistence type="predicted"/>
<evidence type="ECO:0000313" key="8">
    <source>
        <dbReference type="Proteomes" id="UP000030151"/>
    </source>
</evidence>
<organism evidence="7 8">
    <name type="scientific">Metarhizium robertsii</name>
    <dbReference type="NCBI Taxonomy" id="568076"/>
    <lineage>
        <taxon>Eukaryota</taxon>
        <taxon>Fungi</taxon>
        <taxon>Dikarya</taxon>
        <taxon>Ascomycota</taxon>
        <taxon>Pezizomycotina</taxon>
        <taxon>Sordariomycetes</taxon>
        <taxon>Hypocreomycetidae</taxon>
        <taxon>Hypocreales</taxon>
        <taxon>Clavicipitaceae</taxon>
        <taxon>Metarhizium</taxon>
    </lineage>
</organism>
<evidence type="ECO:0000256" key="3">
    <source>
        <dbReference type="ARBA" id="ARBA00022989"/>
    </source>
</evidence>
<feature type="transmembrane region" description="Helical" evidence="5">
    <location>
        <begin position="37"/>
        <end position="56"/>
    </location>
</feature>
<dbReference type="GO" id="GO:0022857">
    <property type="term" value="F:transmembrane transporter activity"/>
    <property type="evidence" value="ECO:0007669"/>
    <property type="project" value="InterPro"/>
</dbReference>